<dbReference type="InterPro" id="IPR003961">
    <property type="entry name" value="FN3_dom"/>
</dbReference>
<evidence type="ECO:0000313" key="3">
    <source>
        <dbReference type="Proteomes" id="UP000700815"/>
    </source>
</evidence>
<proteinExistence type="inferred from homology"/>
<dbReference type="PANTHER" id="PTHR31339">
    <property type="entry name" value="PECTIN LYASE-RELATED"/>
    <property type="match status" value="1"/>
</dbReference>
<name>A0ABS6WCV4_9BIFI</name>
<dbReference type="InterPro" id="IPR000743">
    <property type="entry name" value="Glyco_hydro_28"/>
</dbReference>
<keyword evidence="3" id="KW-1185">Reference proteome</keyword>
<accession>A0ABS6WCV4</accession>
<protein>
    <recommendedName>
        <fullName evidence="4">Polygalacturonase</fullName>
    </recommendedName>
</protein>
<dbReference type="CDD" id="cd00063">
    <property type="entry name" value="FN3"/>
    <property type="match status" value="1"/>
</dbReference>
<sequence>MAAGTIPWFGHTVTEDTLTVFWEPPTDADPPTEYAVTLDGERLAVVEHTHCMFDDLTPDSAHHVRVDATDPNGRVIAGFDLDVRTWPRRTIIDVTRPPYNAAGDGVTMDTRAIQRAIDDCGPDQAVLLPAGTFLTGALFLHGDMELRVAPGATLQGSADPDDYLPMIPSRFEGIEQQCHASLINIGTLDHTAGPTCRNVTLRGGGTILGGGVALAKAQTRGVRDRLIAESGITNIDSIDDTVFRALTQRASRTRGRLVNISNGANVLIEDLTLGYAAAWNIHFIYSEHVVTHHCRIKSMGVWNGDGWDPDSSEHCTIFDCDFVTEDDMVAIKSGKNPEGNVINRPTRDIHVFDLRADGGHGIAIGSEMSGGVEHVRIWDCDMGKSNQGLEIKASAKRGGYVRDVTLSDCIASRVLVHAYEYHNNDGEAAPTLPYYENIHFRRIRLLGRHYVWDHWEPCPPIEINGFDDEGHTLRDITFDQVSVDGTLR</sequence>
<gene>
    <name evidence="2" type="ORF">KIH79_02685</name>
</gene>
<dbReference type="PANTHER" id="PTHR31339:SF9">
    <property type="entry name" value="PLASMIN AND FIBRONECTIN-BINDING PROTEIN A"/>
    <property type="match status" value="1"/>
</dbReference>
<evidence type="ECO:0000256" key="1">
    <source>
        <dbReference type="RuleBase" id="RU361169"/>
    </source>
</evidence>
<keyword evidence="1" id="KW-0378">Hydrolase</keyword>
<comment type="similarity">
    <text evidence="1">Belongs to the glycosyl hydrolase 28 family.</text>
</comment>
<evidence type="ECO:0008006" key="4">
    <source>
        <dbReference type="Google" id="ProtNLM"/>
    </source>
</evidence>
<dbReference type="InterPro" id="IPR051801">
    <property type="entry name" value="GH28_Enzymes"/>
</dbReference>
<dbReference type="EMBL" id="JAHBBH010000004">
    <property type="protein sequence ID" value="MBW3091875.1"/>
    <property type="molecule type" value="Genomic_DNA"/>
</dbReference>
<dbReference type="Pfam" id="PF00295">
    <property type="entry name" value="Glyco_hydro_28"/>
    <property type="match status" value="1"/>
</dbReference>
<comment type="caution">
    <text evidence="2">The sequence shown here is derived from an EMBL/GenBank/DDBJ whole genome shotgun (WGS) entry which is preliminary data.</text>
</comment>
<keyword evidence="1" id="KW-0326">Glycosidase</keyword>
<evidence type="ECO:0000313" key="2">
    <source>
        <dbReference type="EMBL" id="MBW3091875.1"/>
    </source>
</evidence>
<dbReference type="RefSeq" id="WP_219057977.1">
    <property type="nucleotide sequence ID" value="NZ_JAHBBH010000004.1"/>
</dbReference>
<dbReference type="Proteomes" id="UP000700815">
    <property type="component" value="Unassembled WGS sequence"/>
</dbReference>
<organism evidence="2 3">
    <name type="scientific">Bifidobacterium miconis</name>
    <dbReference type="NCBI Taxonomy" id="2834435"/>
    <lineage>
        <taxon>Bacteria</taxon>
        <taxon>Bacillati</taxon>
        <taxon>Actinomycetota</taxon>
        <taxon>Actinomycetes</taxon>
        <taxon>Bifidobacteriales</taxon>
        <taxon>Bifidobacteriaceae</taxon>
        <taxon>Bifidobacterium</taxon>
    </lineage>
</organism>
<reference evidence="2 3" key="1">
    <citation type="submission" date="2021-05" db="EMBL/GenBank/DDBJ databases">
        <title>Phylogenetic classification of ten novel species belonging to the genus Bifidobacterium comprising B. colchicus sp. nov., B. abeli sp. nov., B. bicoloris sp. nov., B. guerezis sp. nov., B. rosaliae sp. nov., B. santillanensis sp. nov., B. argentati sp. nov., B. amazzoni sp. nov., B. pluviali sp. nov., and B. pinnaculum sp. nov.</title>
        <authorList>
            <person name="Lugli G.A."/>
            <person name="Ruiz Garcia L."/>
            <person name="Margolles A."/>
            <person name="Ventura M."/>
        </authorList>
    </citation>
    <scope>NUCLEOTIDE SEQUENCE [LARGE SCALE GENOMIC DNA]</scope>
    <source>
        <strain evidence="2 3">82T10</strain>
    </source>
</reference>